<dbReference type="SMART" id="SM00855">
    <property type="entry name" value="PGAM"/>
    <property type="match status" value="1"/>
</dbReference>
<dbReference type="AlphaFoldDB" id="A0A5E4TYZ5"/>
<sequence length="254" mass="27871">MSSFGHLANLGSTSGPLTFTPPGRRRLYLMRHGDVTYFDDSGTPIDADAVSLNELGRAQASAAGRAFAAEKLHFDRVIVSGLPRTRETAERVLAETGQQIDIETWTCWQEIRAGSVSDLPPAEMAQAFLGAFDGLVPEATRFLNGESVSELLDRVVPPLAELRADKSWDTVLLVLHGGVNRAILSHALHPRGRLFLGQLAQAPACINALDVGEKPEDWVVRLMNFAPPQPLHVNNRLTVMEKIFASFLRSRQPR</sequence>
<reference evidence="3 4" key="1">
    <citation type="submission" date="2019-08" db="EMBL/GenBank/DDBJ databases">
        <authorList>
            <person name="Peeters C."/>
        </authorList>
    </citation>
    <scope>NUCLEOTIDE SEQUENCE [LARGE SCALE GENOMIC DNA]</scope>
    <source>
        <strain evidence="3 4">LMG 31108</strain>
    </source>
</reference>
<protein>
    <submittedName>
        <fullName evidence="3">Fructose-2,6-bisphosphatase</fullName>
    </submittedName>
</protein>
<dbReference type="InterPro" id="IPR050275">
    <property type="entry name" value="PGM_Phosphatase"/>
</dbReference>
<feature type="active site" description="Tele-phosphohistidine intermediate" evidence="1">
    <location>
        <position position="32"/>
    </location>
</feature>
<evidence type="ECO:0000256" key="2">
    <source>
        <dbReference type="PIRSR" id="PIRSR613078-2"/>
    </source>
</evidence>
<proteinExistence type="predicted"/>
<name>A0A5E4TYZ5_9BURK</name>
<dbReference type="InterPro" id="IPR029033">
    <property type="entry name" value="His_PPase_superfam"/>
</dbReference>
<evidence type="ECO:0000313" key="3">
    <source>
        <dbReference type="EMBL" id="VVD91079.1"/>
    </source>
</evidence>
<dbReference type="Pfam" id="PF00300">
    <property type="entry name" value="His_Phos_1"/>
    <property type="match status" value="1"/>
</dbReference>
<feature type="active site" description="Proton donor/acceptor" evidence="1">
    <location>
        <position position="110"/>
    </location>
</feature>
<dbReference type="SUPFAM" id="SSF53254">
    <property type="entry name" value="Phosphoglycerate mutase-like"/>
    <property type="match status" value="1"/>
</dbReference>
<dbReference type="OrthoDB" id="9781415at2"/>
<dbReference type="CDD" id="cd07067">
    <property type="entry name" value="HP_PGM_like"/>
    <property type="match status" value="1"/>
</dbReference>
<gene>
    <name evidence="3" type="ORF">PAN31108_01620</name>
</gene>
<accession>A0A5E4TYZ5</accession>
<feature type="binding site" evidence="2">
    <location>
        <position position="84"/>
    </location>
    <ligand>
        <name>substrate</name>
    </ligand>
</feature>
<dbReference type="Proteomes" id="UP000406256">
    <property type="component" value="Unassembled WGS sequence"/>
</dbReference>
<dbReference type="Gene3D" id="3.40.50.1240">
    <property type="entry name" value="Phosphoglycerate mutase-like"/>
    <property type="match status" value="1"/>
</dbReference>
<keyword evidence="4" id="KW-1185">Reference proteome</keyword>
<organism evidence="3 4">
    <name type="scientific">Pandoraea anhela</name>
    <dbReference type="NCBI Taxonomy" id="2508295"/>
    <lineage>
        <taxon>Bacteria</taxon>
        <taxon>Pseudomonadati</taxon>
        <taxon>Pseudomonadota</taxon>
        <taxon>Betaproteobacteria</taxon>
        <taxon>Burkholderiales</taxon>
        <taxon>Burkholderiaceae</taxon>
        <taxon>Pandoraea</taxon>
    </lineage>
</organism>
<evidence type="ECO:0000313" key="4">
    <source>
        <dbReference type="Proteomes" id="UP000406256"/>
    </source>
</evidence>
<dbReference type="InterPro" id="IPR013078">
    <property type="entry name" value="His_Pase_superF_clade-1"/>
</dbReference>
<evidence type="ECO:0000256" key="1">
    <source>
        <dbReference type="PIRSR" id="PIRSR613078-1"/>
    </source>
</evidence>
<dbReference type="PANTHER" id="PTHR48100">
    <property type="entry name" value="BROAD-SPECIFICITY PHOSPHATASE YOR283W-RELATED"/>
    <property type="match status" value="1"/>
</dbReference>
<dbReference type="EMBL" id="CABPSB010000004">
    <property type="protein sequence ID" value="VVD91079.1"/>
    <property type="molecule type" value="Genomic_DNA"/>
</dbReference>
<dbReference type="GO" id="GO:0016791">
    <property type="term" value="F:phosphatase activity"/>
    <property type="evidence" value="ECO:0007669"/>
    <property type="project" value="TreeGrafter"/>
</dbReference>